<accession>A0ABR7CM52</accession>
<evidence type="ECO:0000313" key="3">
    <source>
        <dbReference type="Proteomes" id="UP000636891"/>
    </source>
</evidence>
<comment type="caution">
    <text evidence="2">The sequence shown here is derived from an EMBL/GenBank/DDBJ whole genome shotgun (WGS) entry which is preliminary data.</text>
</comment>
<organism evidence="2 3">
    <name type="scientific">Alistipes hominis</name>
    <dbReference type="NCBI Taxonomy" id="2763015"/>
    <lineage>
        <taxon>Bacteria</taxon>
        <taxon>Pseudomonadati</taxon>
        <taxon>Bacteroidota</taxon>
        <taxon>Bacteroidia</taxon>
        <taxon>Bacteroidales</taxon>
        <taxon>Rikenellaceae</taxon>
        <taxon>Alistipes</taxon>
    </lineage>
</organism>
<dbReference type="Pfam" id="PF05164">
    <property type="entry name" value="ZapA"/>
    <property type="match status" value="1"/>
</dbReference>
<sequence length="95" mass="10982">MAGTRRISVKLAGKEYPMTIRQAEEEKYRRAAQDINALISVYKTRFAAEPEDYLAMAALQVAVDKVGLEMNREMTEEAQRLQKIEREIDDYLNNI</sequence>
<name>A0ABR7CM52_9BACT</name>
<keyword evidence="1" id="KW-0175">Coiled coil</keyword>
<keyword evidence="2" id="KW-0132">Cell division</keyword>
<dbReference type="InterPro" id="IPR007838">
    <property type="entry name" value="Cell_div_ZapA-like"/>
</dbReference>
<dbReference type="SUPFAM" id="SSF102829">
    <property type="entry name" value="Cell division protein ZapA-like"/>
    <property type="match status" value="1"/>
</dbReference>
<protein>
    <submittedName>
        <fullName evidence="2">Cell division protein ZapA</fullName>
    </submittedName>
</protein>
<dbReference type="RefSeq" id="WP_081032585.1">
    <property type="nucleotide sequence ID" value="NZ_JACOOK010000003.1"/>
</dbReference>
<dbReference type="InterPro" id="IPR036192">
    <property type="entry name" value="Cell_div_ZapA-like_sf"/>
</dbReference>
<evidence type="ECO:0000256" key="1">
    <source>
        <dbReference type="SAM" id="Coils"/>
    </source>
</evidence>
<evidence type="ECO:0000313" key="2">
    <source>
        <dbReference type="EMBL" id="MBC5616738.1"/>
    </source>
</evidence>
<dbReference type="GO" id="GO:0051301">
    <property type="term" value="P:cell division"/>
    <property type="evidence" value="ECO:0007669"/>
    <property type="project" value="UniProtKB-KW"/>
</dbReference>
<dbReference type="EMBL" id="JACOOK010000003">
    <property type="protein sequence ID" value="MBC5616738.1"/>
    <property type="molecule type" value="Genomic_DNA"/>
</dbReference>
<gene>
    <name evidence="2" type="ORF">H8S08_06860</name>
</gene>
<proteinExistence type="predicted"/>
<dbReference type="Proteomes" id="UP000636891">
    <property type="component" value="Unassembled WGS sequence"/>
</dbReference>
<keyword evidence="3" id="KW-1185">Reference proteome</keyword>
<feature type="coiled-coil region" evidence="1">
    <location>
        <begin position="67"/>
        <end position="94"/>
    </location>
</feature>
<keyword evidence="2" id="KW-0131">Cell cycle</keyword>
<reference evidence="2 3" key="1">
    <citation type="submission" date="2020-08" db="EMBL/GenBank/DDBJ databases">
        <title>Genome public.</title>
        <authorList>
            <person name="Liu C."/>
            <person name="Sun Q."/>
        </authorList>
    </citation>
    <scope>NUCLEOTIDE SEQUENCE [LARGE SCALE GENOMIC DNA]</scope>
    <source>
        <strain evidence="2 3">New-7</strain>
    </source>
</reference>